<protein>
    <submittedName>
        <fullName evidence="1">Uncharacterized protein</fullName>
    </submittedName>
</protein>
<dbReference type="EMBL" id="AZAC01000020">
    <property type="protein sequence ID" value="KIX12999.1"/>
    <property type="molecule type" value="Genomic_DNA"/>
</dbReference>
<sequence length="76" mass="8648">MSQTNYLAQSAGKQFYPSYNQALLFSQIRLLWVILRLMTGILKAGANFPFLAKDLSRTPPHDPRPKILFIQKLNVG</sequence>
<name>A0A0D2J4H6_9BACT</name>
<organism evidence="1 2">
    <name type="scientific">Dethiosulfatarculus sandiegensis</name>
    <dbReference type="NCBI Taxonomy" id="1429043"/>
    <lineage>
        <taxon>Bacteria</taxon>
        <taxon>Pseudomonadati</taxon>
        <taxon>Thermodesulfobacteriota</taxon>
        <taxon>Desulfarculia</taxon>
        <taxon>Desulfarculales</taxon>
        <taxon>Desulfarculaceae</taxon>
        <taxon>Dethiosulfatarculus</taxon>
    </lineage>
</organism>
<comment type="caution">
    <text evidence="1">The sequence shown here is derived from an EMBL/GenBank/DDBJ whole genome shotgun (WGS) entry which is preliminary data.</text>
</comment>
<evidence type="ECO:0000313" key="2">
    <source>
        <dbReference type="Proteomes" id="UP000032233"/>
    </source>
</evidence>
<dbReference type="AlphaFoldDB" id="A0A0D2J4H6"/>
<accession>A0A0D2J4H6</accession>
<reference evidence="1 2" key="1">
    <citation type="submission" date="2013-11" db="EMBL/GenBank/DDBJ databases">
        <title>Metagenomic analysis of a methanogenic consortium involved in long chain n-alkane degradation.</title>
        <authorList>
            <person name="Davidova I.A."/>
            <person name="Callaghan A.V."/>
            <person name="Wawrik B."/>
            <person name="Pruitt S."/>
            <person name="Marks C."/>
            <person name="Duncan K.E."/>
            <person name="Suflita J.M."/>
        </authorList>
    </citation>
    <scope>NUCLEOTIDE SEQUENCE [LARGE SCALE GENOMIC DNA]</scope>
    <source>
        <strain evidence="1 2">SPR</strain>
    </source>
</reference>
<evidence type="ECO:0000313" key="1">
    <source>
        <dbReference type="EMBL" id="KIX12999.1"/>
    </source>
</evidence>
<dbReference type="InParanoid" id="A0A0D2J4H6"/>
<dbReference type="Proteomes" id="UP000032233">
    <property type="component" value="Unassembled WGS sequence"/>
</dbReference>
<dbReference type="STRING" id="1429043.X474_16260"/>
<keyword evidence="2" id="KW-1185">Reference proteome</keyword>
<gene>
    <name evidence="1" type="ORF">X474_16260</name>
</gene>
<proteinExistence type="predicted"/>